<dbReference type="AlphaFoldDB" id="A0A9E4K711"/>
<comment type="caution">
    <text evidence="1">The sequence shown here is derived from an EMBL/GenBank/DDBJ whole genome shotgun (WGS) entry which is preliminary data.</text>
</comment>
<dbReference type="Proteomes" id="UP000886687">
    <property type="component" value="Unassembled WGS sequence"/>
</dbReference>
<organism evidence="1 2">
    <name type="scientific">Candidatus Thiodiazotropha lotti</name>
    <dbReference type="NCBI Taxonomy" id="2792787"/>
    <lineage>
        <taxon>Bacteria</taxon>
        <taxon>Pseudomonadati</taxon>
        <taxon>Pseudomonadota</taxon>
        <taxon>Gammaproteobacteria</taxon>
        <taxon>Chromatiales</taxon>
        <taxon>Sedimenticolaceae</taxon>
        <taxon>Candidatus Thiodiazotropha</taxon>
    </lineage>
</organism>
<dbReference type="GO" id="GO:0005506">
    <property type="term" value="F:iron ion binding"/>
    <property type="evidence" value="ECO:0007669"/>
    <property type="project" value="InterPro"/>
</dbReference>
<evidence type="ECO:0000313" key="2">
    <source>
        <dbReference type="Proteomes" id="UP000886687"/>
    </source>
</evidence>
<dbReference type="GO" id="GO:0022900">
    <property type="term" value="P:electron transport chain"/>
    <property type="evidence" value="ECO:0007669"/>
    <property type="project" value="InterPro"/>
</dbReference>
<dbReference type="GO" id="GO:0020037">
    <property type="term" value="F:heme binding"/>
    <property type="evidence" value="ECO:0007669"/>
    <property type="project" value="InterPro"/>
</dbReference>
<accession>A0A9E4K711</accession>
<dbReference type="GO" id="GO:0009055">
    <property type="term" value="F:electron transfer activity"/>
    <property type="evidence" value="ECO:0007669"/>
    <property type="project" value="InterPro"/>
</dbReference>
<dbReference type="EMBL" id="JAEPDI010000015">
    <property type="protein sequence ID" value="MCG7940752.1"/>
    <property type="molecule type" value="Genomic_DNA"/>
</dbReference>
<protein>
    <submittedName>
        <fullName evidence="1">Uncharacterized protein</fullName>
    </submittedName>
</protein>
<gene>
    <name evidence="1" type="ORF">JAZ04_18100</name>
</gene>
<reference evidence="1" key="1">
    <citation type="journal article" date="2021" name="Proc. Natl. Acad. Sci. U.S.A.">
        <title>Global biogeography of chemosynthetic symbionts reveals both localized and globally distributed symbiont groups. .</title>
        <authorList>
            <person name="Osvatic J.T."/>
            <person name="Wilkins L.G.E."/>
            <person name="Leibrecht L."/>
            <person name="Leray M."/>
            <person name="Zauner S."/>
            <person name="Polzin J."/>
            <person name="Camacho Y."/>
            <person name="Gros O."/>
            <person name="van Gils J.A."/>
            <person name="Eisen J.A."/>
            <person name="Petersen J.M."/>
            <person name="Yuen B."/>
        </authorList>
    </citation>
    <scope>NUCLEOTIDE SEQUENCE</scope>
    <source>
        <strain evidence="1">MAGL173</strain>
    </source>
</reference>
<name>A0A9E4K711_9GAMM</name>
<dbReference type="SUPFAM" id="SSF47175">
    <property type="entry name" value="Cytochromes"/>
    <property type="match status" value="1"/>
</dbReference>
<proteinExistence type="predicted"/>
<sequence>MDWFTDSSCKEMSHRTHWRFDQMALDAGQMDDMQLSLQQLTQVLDNCVSCHAAYRIDRVAE</sequence>
<evidence type="ECO:0000313" key="1">
    <source>
        <dbReference type="EMBL" id="MCG7940752.1"/>
    </source>
</evidence>
<dbReference type="InterPro" id="IPR010980">
    <property type="entry name" value="Cyt_c/b562"/>
</dbReference>